<dbReference type="OrthoDB" id="445712at2759"/>
<dbReference type="Proteomes" id="UP001149813">
    <property type="component" value="Unassembled WGS sequence"/>
</dbReference>
<dbReference type="GO" id="GO:0052927">
    <property type="term" value="F:CC tRNA cytidylyltransferase activity"/>
    <property type="evidence" value="ECO:0007669"/>
    <property type="project" value="TreeGrafter"/>
</dbReference>
<dbReference type="SUPFAM" id="SSF81301">
    <property type="entry name" value="Nucleotidyltransferase"/>
    <property type="match status" value="1"/>
</dbReference>
<accession>A0A9W7Y2H0</accession>
<evidence type="ECO:0000313" key="7">
    <source>
        <dbReference type="EMBL" id="KAJ1723003.1"/>
    </source>
</evidence>
<evidence type="ECO:0000256" key="5">
    <source>
        <dbReference type="SAM" id="MobiDB-lite"/>
    </source>
</evidence>
<evidence type="ECO:0000256" key="4">
    <source>
        <dbReference type="RuleBase" id="RU003953"/>
    </source>
</evidence>
<evidence type="ECO:0000313" key="8">
    <source>
        <dbReference type="Proteomes" id="UP001149813"/>
    </source>
</evidence>
<dbReference type="SUPFAM" id="SSF81891">
    <property type="entry name" value="Poly A polymerase C-terminal region-like"/>
    <property type="match status" value="1"/>
</dbReference>
<dbReference type="GO" id="GO:0052929">
    <property type="term" value="F:ATP:3'-cytidine-cytidine-tRNA adenylyltransferase activity"/>
    <property type="evidence" value="ECO:0007669"/>
    <property type="project" value="TreeGrafter"/>
</dbReference>
<feature type="compositionally biased region" description="Pro residues" evidence="5">
    <location>
        <begin position="1"/>
        <end position="10"/>
    </location>
</feature>
<keyword evidence="7" id="KW-0548">Nucleotidyltransferase</keyword>
<dbReference type="GO" id="GO:0005739">
    <property type="term" value="C:mitochondrion"/>
    <property type="evidence" value="ECO:0007669"/>
    <property type="project" value="UniProtKB-ARBA"/>
</dbReference>
<dbReference type="FunFam" id="3.30.460.10:FF:000019">
    <property type="entry name" value="tRNA nucleotidyltransferase cca2"/>
    <property type="match status" value="1"/>
</dbReference>
<comment type="similarity">
    <text evidence="1 4">Belongs to the tRNA nucleotidyltransferase/poly(A) polymerase family.</text>
</comment>
<dbReference type="GO" id="GO:0004810">
    <property type="term" value="F:CCA tRNA nucleotidyltransferase activity"/>
    <property type="evidence" value="ECO:0007669"/>
    <property type="project" value="UniProtKB-EC"/>
</dbReference>
<protein>
    <submittedName>
        <fullName evidence="7">CCA tRNA nucleotidyltransferase, mitochondrial</fullName>
        <ecNumber evidence="7">2.7.7.72</ecNumber>
    </submittedName>
</protein>
<proteinExistence type="inferred from homology"/>
<name>A0A9W7Y2H0_9FUNG</name>
<reference evidence="7" key="1">
    <citation type="submission" date="2022-07" db="EMBL/GenBank/DDBJ databases">
        <title>Phylogenomic reconstructions and comparative analyses of Kickxellomycotina fungi.</title>
        <authorList>
            <person name="Reynolds N.K."/>
            <person name="Stajich J.E."/>
            <person name="Barry K."/>
            <person name="Grigoriev I.V."/>
            <person name="Crous P."/>
            <person name="Smith M.E."/>
        </authorList>
    </citation>
    <scope>NUCLEOTIDE SEQUENCE</scope>
    <source>
        <strain evidence="7">NBRC 32514</strain>
    </source>
</reference>
<dbReference type="Gene3D" id="3.30.460.10">
    <property type="entry name" value="Beta Polymerase, domain 2"/>
    <property type="match status" value="1"/>
</dbReference>
<keyword evidence="3 4" id="KW-0694">RNA-binding</keyword>
<evidence type="ECO:0000259" key="6">
    <source>
        <dbReference type="Pfam" id="PF01743"/>
    </source>
</evidence>
<dbReference type="GO" id="GO:0001680">
    <property type="term" value="P:tRNA 3'-terminal CCA addition"/>
    <property type="evidence" value="ECO:0007669"/>
    <property type="project" value="TreeGrafter"/>
</dbReference>
<organism evidence="7 8">
    <name type="scientific">Coemansia erecta</name>
    <dbReference type="NCBI Taxonomy" id="147472"/>
    <lineage>
        <taxon>Eukaryota</taxon>
        <taxon>Fungi</taxon>
        <taxon>Fungi incertae sedis</taxon>
        <taxon>Zoopagomycota</taxon>
        <taxon>Kickxellomycotina</taxon>
        <taxon>Kickxellomycetes</taxon>
        <taxon>Kickxellales</taxon>
        <taxon>Kickxellaceae</taxon>
        <taxon>Coemansia</taxon>
    </lineage>
</organism>
<feature type="domain" description="Poly A polymerase head" evidence="6">
    <location>
        <begin position="72"/>
        <end position="210"/>
    </location>
</feature>
<dbReference type="InterPro" id="IPR043519">
    <property type="entry name" value="NT_sf"/>
</dbReference>
<feature type="region of interest" description="Disordered" evidence="5">
    <location>
        <begin position="1"/>
        <end position="37"/>
    </location>
</feature>
<dbReference type="AlphaFoldDB" id="A0A9W7Y2H0"/>
<dbReference type="PANTHER" id="PTHR13734">
    <property type="entry name" value="TRNA-NUCLEOTIDYLTRANSFERASE"/>
    <property type="match status" value="1"/>
</dbReference>
<dbReference type="EC" id="2.7.7.72" evidence="7"/>
<dbReference type="Gene3D" id="1.10.3090.10">
    <property type="entry name" value="cca-adding enzyme, domain 2"/>
    <property type="match status" value="1"/>
</dbReference>
<dbReference type="PANTHER" id="PTHR13734:SF5">
    <property type="entry name" value="CCA TRNA NUCLEOTIDYLTRANSFERASE, MITOCHONDRIAL"/>
    <property type="match status" value="1"/>
</dbReference>
<keyword evidence="8" id="KW-1185">Reference proteome</keyword>
<evidence type="ECO:0000256" key="3">
    <source>
        <dbReference type="ARBA" id="ARBA00022884"/>
    </source>
</evidence>
<dbReference type="InterPro" id="IPR002646">
    <property type="entry name" value="PolA_pol_head_dom"/>
</dbReference>
<dbReference type="GO" id="GO:0003723">
    <property type="term" value="F:RNA binding"/>
    <property type="evidence" value="ECO:0007669"/>
    <property type="project" value="UniProtKB-KW"/>
</dbReference>
<gene>
    <name evidence="7" type="primary">CCA1</name>
    <name evidence="7" type="ORF">LPJ53_002621</name>
</gene>
<evidence type="ECO:0000256" key="2">
    <source>
        <dbReference type="ARBA" id="ARBA00022679"/>
    </source>
</evidence>
<keyword evidence="2 4" id="KW-0808">Transferase</keyword>
<dbReference type="EMBL" id="JANBOJ010000085">
    <property type="protein sequence ID" value="KAJ1723003.1"/>
    <property type="molecule type" value="Genomic_DNA"/>
</dbReference>
<dbReference type="CDD" id="cd05398">
    <property type="entry name" value="NT_ClassII-CCAase"/>
    <property type="match status" value="1"/>
</dbReference>
<sequence>MTGPVQPPPASSQAAGHNEPAPPPLSDDTTPRVLAGPPTITLTATETQICALLQEVVERIHQQAPATPRLVLRIAGGWVRDKLLGLSSHDIDIAIDHMSGFELAQHVTQYLAESGATARSVAKIASNPERSKHLETATTVVLGQMVDFVNLRSETYNAESRVPLVEYGTPLEDAMRRDITINALFYNIGERRVEDWTQRGLEDLRRGLVRTPMEPRQTFEDDPLRVLRVVRFASRFGYAVDGPTAEALGLADVRRALGAKISRERVGAEVALMAAGPRPLVAIRLLIAHGLYPAVFRAPDTLPAAADVLPADVAQRLTHEVLALLDTPRLAGCLPLADLAGGVDEARRVLALAAYLYPFHAARVADGRRQTPVAAALVVMRDALKMSNHDMDTVVALHALAPAVAATAADIGRDPAAVSRAHLGLEIRRAARLWPLAVVFAAAVDMLPVEGVSGAPMAEAVVEKYVGYVGCVGERGLERAFEIKHLVDGRRAADILGVRPGPVIRQVLDRVLVWQLDHPEGTREQCEAFVRDAGLPFVPA</sequence>
<dbReference type="Pfam" id="PF01743">
    <property type="entry name" value="PolyA_pol"/>
    <property type="match status" value="1"/>
</dbReference>
<comment type="caution">
    <text evidence="7">The sequence shown here is derived from an EMBL/GenBank/DDBJ whole genome shotgun (WGS) entry which is preliminary data.</text>
</comment>
<evidence type="ECO:0000256" key="1">
    <source>
        <dbReference type="ARBA" id="ARBA00007265"/>
    </source>
</evidence>